<dbReference type="SMART" id="SM00256">
    <property type="entry name" value="FBOX"/>
    <property type="match status" value="1"/>
</dbReference>
<dbReference type="GO" id="GO:0005737">
    <property type="term" value="C:cytoplasm"/>
    <property type="evidence" value="ECO:0007669"/>
    <property type="project" value="TreeGrafter"/>
</dbReference>
<protein>
    <recommendedName>
        <fullName evidence="5">F-box domain-containing protein</fullName>
    </recommendedName>
</protein>
<dbReference type="InterPro" id="IPR036047">
    <property type="entry name" value="F-box-like_dom_sf"/>
</dbReference>
<dbReference type="Proteomes" id="UP000494165">
    <property type="component" value="Unassembled WGS sequence"/>
</dbReference>
<dbReference type="PROSITE" id="PS50181">
    <property type="entry name" value="FBOX"/>
    <property type="match status" value="1"/>
</dbReference>
<dbReference type="EMBL" id="CADEPI010000059">
    <property type="protein sequence ID" value="CAB3371236.1"/>
    <property type="molecule type" value="Genomic_DNA"/>
</dbReference>
<dbReference type="SMART" id="SM01198">
    <property type="entry name" value="FBA"/>
    <property type="match status" value="1"/>
</dbReference>
<dbReference type="SUPFAM" id="SSF49785">
    <property type="entry name" value="Galactose-binding domain-like"/>
    <property type="match status" value="1"/>
</dbReference>
<dbReference type="InterPro" id="IPR039752">
    <property type="entry name" value="F-box_only"/>
</dbReference>
<reference evidence="3 4" key="1">
    <citation type="submission" date="2020-04" db="EMBL/GenBank/DDBJ databases">
        <authorList>
            <person name="Alioto T."/>
            <person name="Alioto T."/>
            <person name="Gomez Garrido J."/>
        </authorList>
    </citation>
    <scope>NUCLEOTIDE SEQUENCE [LARGE SCALE GENOMIC DNA]</scope>
</reference>
<gene>
    <name evidence="3" type="ORF">CLODIP_2_CD02326</name>
</gene>
<comment type="caution">
    <text evidence="3">The sequence shown here is derived from an EMBL/GenBank/DDBJ whole genome shotgun (WGS) entry which is preliminary data.</text>
</comment>
<evidence type="ECO:0000313" key="3">
    <source>
        <dbReference type="EMBL" id="CAB3371236.1"/>
    </source>
</evidence>
<feature type="domain" description="F-box" evidence="1">
    <location>
        <begin position="6"/>
        <end position="53"/>
    </location>
</feature>
<dbReference type="GO" id="GO:0036503">
    <property type="term" value="P:ERAD pathway"/>
    <property type="evidence" value="ECO:0007669"/>
    <property type="project" value="TreeGrafter"/>
</dbReference>
<dbReference type="Gene3D" id="1.20.1280.50">
    <property type="match status" value="1"/>
</dbReference>
<dbReference type="Gene3D" id="2.60.120.260">
    <property type="entry name" value="Galactose-binding domain-like"/>
    <property type="match status" value="1"/>
</dbReference>
<dbReference type="SUPFAM" id="SSF81383">
    <property type="entry name" value="F-box domain"/>
    <property type="match status" value="1"/>
</dbReference>
<dbReference type="GO" id="GO:0019005">
    <property type="term" value="C:SCF ubiquitin ligase complex"/>
    <property type="evidence" value="ECO:0007669"/>
    <property type="project" value="TreeGrafter"/>
</dbReference>
<dbReference type="InterPro" id="IPR007397">
    <property type="entry name" value="F-box-assoc_dom"/>
</dbReference>
<accession>A0A8S1CPG7</accession>
<dbReference type="PANTHER" id="PTHR12125">
    <property type="entry name" value="F-BOX ONLY PROTEIN 6-LIKE PROTEIN"/>
    <property type="match status" value="1"/>
</dbReference>
<organism evidence="3 4">
    <name type="scientific">Cloeon dipterum</name>
    <dbReference type="NCBI Taxonomy" id="197152"/>
    <lineage>
        <taxon>Eukaryota</taxon>
        <taxon>Metazoa</taxon>
        <taxon>Ecdysozoa</taxon>
        <taxon>Arthropoda</taxon>
        <taxon>Hexapoda</taxon>
        <taxon>Insecta</taxon>
        <taxon>Pterygota</taxon>
        <taxon>Palaeoptera</taxon>
        <taxon>Ephemeroptera</taxon>
        <taxon>Pisciforma</taxon>
        <taxon>Baetidae</taxon>
        <taxon>Cloeon</taxon>
    </lineage>
</organism>
<dbReference type="GO" id="GO:0031146">
    <property type="term" value="P:SCF-dependent proteasomal ubiquitin-dependent protein catabolic process"/>
    <property type="evidence" value="ECO:0007669"/>
    <property type="project" value="TreeGrafter"/>
</dbReference>
<name>A0A8S1CPG7_9INSE</name>
<dbReference type="PROSITE" id="PS51114">
    <property type="entry name" value="FBA"/>
    <property type="match status" value="1"/>
</dbReference>
<dbReference type="Pfam" id="PF04300">
    <property type="entry name" value="FBA"/>
    <property type="match status" value="1"/>
</dbReference>
<dbReference type="PANTHER" id="PTHR12125:SF5">
    <property type="entry name" value="F-BOX DOMAIN-CONTAINING PROTEIN"/>
    <property type="match status" value="1"/>
</dbReference>
<evidence type="ECO:0000259" key="2">
    <source>
        <dbReference type="PROSITE" id="PS51114"/>
    </source>
</evidence>
<keyword evidence="4" id="KW-1185">Reference proteome</keyword>
<evidence type="ECO:0008006" key="5">
    <source>
        <dbReference type="Google" id="ProtNLM"/>
    </source>
</evidence>
<evidence type="ECO:0000313" key="4">
    <source>
        <dbReference type="Proteomes" id="UP000494165"/>
    </source>
</evidence>
<evidence type="ECO:0000259" key="1">
    <source>
        <dbReference type="PROSITE" id="PS50181"/>
    </source>
</evidence>
<dbReference type="GO" id="GO:0061630">
    <property type="term" value="F:ubiquitin protein ligase activity"/>
    <property type="evidence" value="ECO:0007669"/>
    <property type="project" value="TreeGrafter"/>
</dbReference>
<dbReference type="GO" id="GO:0006516">
    <property type="term" value="P:glycoprotein catabolic process"/>
    <property type="evidence" value="ECO:0007669"/>
    <property type="project" value="TreeGrafter"/>
</dbReference>
<dbReference type="Pfam" id="PF12937">
    <property type="entry name" value="F-box-like"/>
    <property type="match status" value="1"/>
</dbReference>
<sequence>MFSFKRKKVKCLPVEVLENIFCQLEDTNSLLHCRRVCKMWKEIIDRLAVRRKILIPYFLHYDKIKHVDQLIRKKLKKSVDKNLLKNPDFRPERTGLSILRPSNNFQLVNSREQNCVIPHWSDAGYFRLETPSSGTTSDIPKHILFRYGLTSMRDLTVVASWGQGCIQSQSISLAHNRISDEMMDQIQPTIVFEIWIGNRFDFESCMAVYLTLLNRPFHIIAKKFVRIDTPFCGSGVWRKVVVSMKSYGPGVRLIEFSRSGTETADQYREGSEEFSGPKFALNRIFIRLPKY</sequence>
<proteinExistence type="predicted"/>
<dbReference type="OrthoDB" id="1107553at2759"/>
<dbReference type="AlphaFoldDB" id="A0A8S1CPG7"/>
<dbReference type="InterPro" id="IPR001810">
    <property type="entry name" value="F-box_dom"/>
</dbReference>
<dbReference type="InterPro" id="IPR008979">
    <property type="entry name" value="Galactose-bd-like_sf"/>
</dbReference>
<feature type="domain" description="FBA" evidence="2">
    <location>
        <begin position="105"/>
        <end position="283"/>
    </location>
</feature>